<feature type="chain" id="PRO_5044132064" description="Poly(3-hydroxybutyrate) depolymerase" evidence="1">
    <location>
        <begin position="18"/>
        <end position="378"/>
    </location>
</feature>
<evidence type="ECO:0000313" key="3">
    <source>
        <dbReference type="EMBL" id="CAF1299664.1"/>
    </source>
</evidence>
<dbReference type="EMBL" id="CAJNOK010011066">
    <property type="protein sequence ID" value="CAF1131287.1"/>
    <property type="molecule type" value="Genomic_DNA"/>
</dbReference>
<dbReference type="EMBL" id="CAJOBC010036796">
    <property type="protein sequence ID" value="CAF4121229.1"/>
    <property type="molecule type" value="Genomic_DNA"/>
</dbReference>
<keyword evidence="6" id="KW-1185">Reference proteome</keyword>
<dbReference type="Gene3D" id="3.40.50.1820">
    <property type="entry name" value="alpha/beta hydrolase"/>
    <property type="match status" value="2"/>
</dbReference>
<dbReference type="EMBL" id="CAJOBA010021990">
    <property type="protein sequence ID" value="CAF3914893.1"/>
    <property type="molecule type" value="Genomic_DNA"/>
</dbReference>
<dbReference type="SUPFAM" id="SSF53474">
    <property type="entry name" value="alpha/beta-Hydrolases"/>
    <property type="match status" value="1"/>
</dbReference>
<reference evidence="3" key="1">
    <citation type="submission" date="2021-02" db="EMBL/GenBank/DDBJ databases">
        <authorList>
            <person name="Nowell W R."/>
        </authorList>
    </citation>
    <scope>NUCLEOTIDE SEQUENCE</scope>
</reference>
<feature type="signal peptide" evidence="1">
    <location>
        <begin position="1"/>
        <end position="17"/>
    </location>
</feature>
<evidence type="ECO:0000313" key="2">
    <source>
        <dbReference type="EMBL" id="CAF1131287.1"/>
    </source>
</evidence>
<evidence type="ECO:0000313" key="6">
    <source>
        <dbReference type="Proteomes" id="UP000663829"/>
    </source>
</evidence>
<dbReference type="InterPro" id="IPR029058">
    <property type="entry name" value="AB_hydrolase_fold"/>
</dbReference>
<protein>
    <recommendedName>
        <fullName evidence="7">Poly(3-hydroxybutyrate) depolymerase</fullName>
    </recommendedName>
</protein>
<gene>
    <name evidence="3" type="ORF">GPM918_LOCUS28455</name>
    <name evidence="2" type="ORF">OVA965_LOCUS20666</name>
    <name evidence="5" type="ORF">SRO942_LOCUS28957</name>
    <name evidence="4" type="ORF">TMI583_LOCUS21113</name>
</gene>
<dbReference type="Proteomes" id="UP000677228">
    <property type="component" value="Unassembled WGS sequence"/>
</dbReference>
<evidence type="ECO:0000313" key="5">
    <source>
        <dbReference type="EMBL" id="CAF4121229.1"/>
    </source>
</evidence>
<dbReference type="OrthoDB" id="6020543at2759"/>
<dbReference type="Proteomes" id="UP000663829">
    <property type="component" value="Unassembled WGS sequence"/>
</dbReference>
<evidence type="ECO:0000313" key="4">
    <source>
        <dbReference type="EMBL" id="CAF3914893.1"/>
    </source>
</evidence>
<dbReference type="Proteomes" id="UP000682733">
    <property type="component" value="Unassembled WGS sequence"/>
</dbReference>
<proteinExistence type="predicted"/>
<dbReference type="EMBL" id="CAJNOQ010012423">
    <property type="protein sequence ID" value="CAF1299664.1"/>
    <property type="molecule type" value="Genomic_DNA"/>
</dbReference>
<accession>A0A815DN39</accession>
<evidence type="ECO:0008006" key="7">
    <source>
        <dbReference type="Google" id="ProtNLM"/>
    </source>
</evidence>
<sequence length="378" mass="40424">MWSILFLLYVSLSVTDGAPRTDCTVSGLSAGGSMATQLHIAFSKDISAAGIITGPPYYCAQGSMLTAIGACMNGPATSVGVTAIQNKLKSYASAGTVDSLNNLNGDPVYIFHGKTDRTVVEGVVKLNEQIYQPYNINLKTNYDSQANHGFVTDNFGGSCTTLNSQNYINNCNFNLAYDMLNHLYGGNLVKPTGTTTLGGQLIEFDQGLFINPSIMKENTRGVFDLWSQWIDATLALYNPANYLPGLSGITLPNITLPGITTATSSSASSIGFDTTGYLYVPSGCTKGKGCSIHVALHGCKQGKQFVSNVFASKAGYNEVAELNNIIVIYPQVKSSTFPSNPNGCFDWWGYGNVNYANKQGPQMVAIKNIIDTVRAIHA</sequence>
<evidence type="ECO:0000256" key="1">
    <source>
        <dbReference type="SAM" id="SignalP"/>
    </source>
</evidence>
<dbReference type="AlphaFoldDB" id="A0A815DN39"/>
<dbReference type="PANTHER" id="PTHR42972">
    <property type="entry name" value="TOL-PAL SYSTEM PROTEIN TOLB"/>
    <property type="match status" value="1"/>
</dbReference>
<comment type="caution">
    <text evidence="3">The sequence shown here is derived from an EMBL/GenBank/DDBJ whole genome shotgun (WGS) entry which is preliminary data.</text>
</comment>
<name>A0A815DN39_9BILA</name>
<keyword evidence="1" id="KW-0732">Signal</keyword>
<dbReference type="Proteomes" id="UP000681722">
    <property type="component" value="Unassembled WGS sequence"/>
</dbReference>
<dbReference type="PANTHER" id="PTHR42972:SF8">
    <property type="entry name" value="POLYHYDROXYBUTYRATE DEPOLYMERASE"/>
    <property type="match status" value="1"/>
</dbReference>
<organism evidence="3 6">
    <name type="scientific">Didymodactylos carnosus</name>
    <dbReference type="NCBI Taxonomy" id="1234261"/>
    <lineage>
        <taxon>Eukaryota</taxon>
        <taxon>Metazoa</taxon>
        <taxon>Spiralia</taxon>
        <taxon>Gnathifera</taxon>
        <taxon>Rotifera</taxon>
        <taxon>Eurotatoria</taxon>
        <taxon>Bdelloidea</taxon>
        <taxon>Philodinida</taxon>
        <taxon>Philodinidae</taxon>
        <taxon>Didymodactylos</taxon>
    </lineage>
</organism>